<dbReference type="InterPro" id="IPR050086">
    <property type="entry name" value="MetN_ABC_transporter-like"/>
</dbReference>
<name>A0A8W7PCY7_ANOCL</name>
<dbReference type="PROSITE" id="PS00211">
    <property type="entry name" value="ABC_TRANSPORTER_1"/>
    <property type="match status" value="1"/>
</dbReference>
<keyword evidence="6" id="KW-0472">Membrane</keyword>
<proteinExistence type="predicted"/>
<keyword evidence="4" id="KW-0067">ATP-binding</keyword>
<feature type="domain" description="ABC transporter" evidence="8">
    <location>
        <begin position="1"/>
        <end position="244"/>
    </location>
</feature>
<dbReference type="GO" id="GO:0005524">
    <property type="term" value="F:ATP binding"/>
    <property type="evidence" value="ECO:0007669"/>
    <property type="project" value="UniProtKB-KW"/>
</dbReference>
<dbReference type="Gene3D" id="3.40.50.300">
    <property type="entry name" value="P-loop containing nucleotide triphosphate hydrolases"/>
    <property type="match status" value="1"/>
</dbReference>
<keyword evidence="2" id="KW-1003">Cell membrane</keyword>
<evidence type="ECO:0000256" key="2">
    <source>
        <dbReference type="ARBA" id="ARBA00022475"/>
    </source>
</evidence>
<dbReference type="GO" id="GO:0016887">
    <property type="term" value="F:ATP hydrolysis activity"/>
    <property type="evidence" value="ECO:0007669"/>
    <property type="project" value="InterPro"/>
</dbReference>
<keyword evidence="1" id="KW-0813">Transport</keyword>
<evidence type="ECO:0000256" key="4">
    <source>
        <dbReference type="ARBA" id="ARBA00022840"/>
    </source>
</evidence>
<dbReference type="AlphaFoldDB" id="A0A8W7PCY7"/>
<evidence type="ECO:0000256" key="3">
    <source>
        <dbReference type="ARBA" id="ARBA00022741"/>
    </source>
</evidence>
<evidence type="ECO:0000256" key="6">
    <source>
        <dbReference type="ARBA" id="ARBA00023136"/>
    </source>
</evidence>
<feature type="region of interest" description="Disordered" evidence="7">
    <location>
        <begin position="234"/>
        <end position="259"/>
    </location>
</feature>
<organism evidence="9">
    <name type="scientific">Anopheles coluzzii</name>
    <name type="common">African malaria mosquito</name>
    <dbReference type="NCBI Taxonomy" id="1518534"/>
    <lineage>
        <taxon>Eukaryota</taxon>
        <taxon>Metazoa</taxon>
        <taxon>Ecdysozoa</taxon>
        <taxon>Arthropoda</taxon>
        <taxon>Hexapoda</taxon>
        <taxon>Insecta</taxon>
        <taxon>Pterygota</taxon>
        <taxon>Neoptera</taxon>
        <taxon>Endopterygota</taxon>
        <taxon>Diptera</taxon>
        <taxon>Nematocera</taxon>
        <taxon>Culicoidea</taxon>
        <taxon>Culicidae</taxon>
        <taxon>Anophelinae</taxon>
        <taxon>Anopheles</taxon>
    </lineage>
</organism>
<dbReference type="PANTHER" id="PTHR43166:SF6">
    <property type="entry name" value="PHOSPHONATES IMPORT ATP-BINDING PROTEIN PHNC"/>
    <property type="match status" value="1"/>
</dbReference>
<sequence>LLFDGVSLQLGGADVLRDIRLELASGEQAALIGPSGAGKTSLLLLAATRYRPSQGGLTVLGDNPWHLSARWLRRLRSRIGMVYQAAPLPARQRVIHSVAAGKLGQYGGMAALSRLLWPKDGAAVQECLQRVDLADKLWQRCDQLSGGQRQRVGIARVLYQQADLLLADEPVAALDPKLAEDTIRLLVAEASARQACLLVSLHSVELALAHFPRIIGVRDGQIMFDLPREQVHPGVAGRASGPATGSQHQPGPAMLSNHPRDPARWPRLFTLLLCLALLAPSFSLTQFNPATLANPDSWHTMAGFVAGFFPMSLQGSFLLDVARETITTLASAT</sequence>
<dbReference type="InterPro" id="IPR017871">
    <property type="entry name" value="ABC_transporter-like_CS"/>
</dbReference>
<evidence type="ECO:0000313" key="9">
    <source>
        <dbReference type="EnsemblMetazoa" id="ACOM029807-PA.1"/>
    </source>
</evidence>
<protein>
    <recommendedName>
        <fullName evidence="8">ABC transporter domain-containing protein</fullName>
    </recommendedName>
</protein>
<accession>A0A8W7PCY7</accession>
<dbReference type="EnsemblMetazoa" id="ACOM029807-RA">
    <property type="protein sequence ID" value="ACOM029807-PA.1"/>
    <property type="gene ID" value="ACOM029807"/>
</dbReference>
<dbReference type="InterPro" id="IPR003439">
    <property type="entry name" value="ABC_transporter-like_ATP-bd"/>
</dbReference>
<evidence type="ECO:0000256" key="7">
    <source>
        <dbReference type="SAM" id="MobiDB-lite"/>
    </source>
</evidence>
<dbReference type="SMART" id="SM00382">
    <property type="entry name" value="AAA"/>
    <property type="match status" value="1"/>
</dbReference>
<keyword evidence="3" id="KW-0547">Nucleotide-binding</keyword>
<dbReference type="SUPFAM" id="SSF52540">
    <property type="entry name" value="P-loop containing nucleoside triphosphate hydrolases"/>
    <property type="match status" value="1"/>
</dbReference>
<dbReference type="InterPro" id="IPR003593">
    <property type="entry name" value="AAA+_ATPase"/>
</dbReference>
<dbReference type="Proteomes" id="UP000075882">
    <property type="component" value="Unassembled WGS sequence"/>
</dbReference>
<dbReference type="PROSITE" id="PS50893">
    <property type="entry name" value="ABC_TRANSPORTER_2"/>
    <property type="match status" value="1"/>
</dbReference>
<evidence type="ECO:0000256" key="5">
    <source>
        <dbReference type="ARBA" id="ARBA00022967"/>
    </source>
</evidence>
<reference evidence="9" key="1">
    <citation type="submission" date="2022-08" db="UniProtKB">
        <authorList>
            <consortium name="EnsemblMetazoa"/>
        </authorList>
    </citation>
    <scope>IDENTIFICATION</scope>
</reference>
<dbReference type="PANTHER" id="PTHR43166">
    <property type="entry name" value="AMINO ACID IMPORT ATP-BINDING PROTEIN"/>
    <property type="match status" value="1"/>
</dbReference>
<keyword evidence="5" id="KW-1278">Translocase</keyword>
<evidence type="ECO:0000259" key="8">
    <source>
        <dbReference type="PROSITE" id="PS50893"/>
    </source>
</evidence>
<evidence type="ECO:0000256" key="1">
    <source>
        <dbReference type="ARBA" id="ARBA00022448"/>
    </source>
</evidence>
<dbReference type="InterPro" id="IPR027417">
    <property type="entry name" value="P-loop_NTPase"/>
</dbReference>
<dbReference type="Pfam" id="PF00005">
    <property type="entry name" value="ABC_tran"/>
    <property type="match status" value="1"/>
</dbReference>